<organism evidence="2 3">
    <name type="scientific">Anaerosporobacter mobilis DSM 15930</name>
    <dbReference type="NCBI Taxonomy" id="1120996"/>
    <lineage>
        <taxon>Bacteria</taxon>
        <taxon>Bacillati</taxon>
        <taxon>Bacillota</taxon>
        <taxon>Clostridia</taxon>
        <taxon>Lachnospirales</taxon>
        <taxon>Lachnospiraceae</taxon>
        <taxon>Anaerosporobacter</taxon>
    </lineage>
</organism>
<dbReference type="OrthoDB" id="8385759at2"/>
<sequence length="267" mass="30282">MSEFEKEKASEICKQENEEAWNQLTYEAWINKFGTSDKAAERIRQNSEKVLSVLLPKFGDVNGKKIANLMGSNGTKAVALAMLGAEAVVMDFSEGNRRYAMELAESAGVSIRYVLENVVELPEEELTGDYDIVFAEIGILHYFTDLHPLFQTAFRLLKKDGIFVLRDFHPVSNKLITSRGTTAKIRKHKVTGDYFSTELVESEISFAKYMPESETRKVYLRKWNLGEIITAMAQVGFHIEGLDEEPNMSCEQFDKGIPKTFTIKARK</sequence>
<dbReference type="EMBL" id="FRCP01000015">
    <property type="protein sequence ID" value="SHM70998.1"/>
    <property type="molecule type" value="Genomic_DNA"/>
</dbReference>
<dbReference type="Proteomes" id="UP000184038">
    <property type="component" value="Unassembled WGS sequence"/>
</dbReference>
<dbReference type="InterPro" id="IPR029063">
    <property type="entry name" value="SAM-dependent_MTases_sf"/>
</dbReference>
<evidence type="ECO:0000313" key="3">
    <source>
        <dbReference type="Proteomes" id="UP000184038"/>
    </source>
</evidence>
<dbReference type="SUPFAM" id="SSF53335">
    <property type="entry name" value="S-adenosyl-L-methionine-dependent methyltransferases"/>
    <property type="match status" value="1"/>
</dbReference>
<accession>A0A1M7KZM7</accession>
<dbReference type="AlphaFoldDB" id="A0A1M7KZM7"/>
<keyword evidence="2" id="KW-0808">Transferase</keyword>
<dbReference type="GO" id="GO:0008757">
    <property type="term" value="F:S-adenosylmethionine-dependent methyltransferase activity"/>
    <property type="evidence" value="ECO:0007669"/>
    <property type="project" value="InterPro"/>
</dbReference>
<dbReference type="CDD" id="cd02440">
    <property type="entry name" value="AdoMet_MTases"/>
    <property type="match status" value="1"/>
</dbReference>
<reference evidence="2 3" key="1">
    <citation type="submission" date="2016-11" db="EMBL/GenBank/DDBJ databases">
        <authorList>
            <person name="Jaros S."/>
            <person name="Januszkiewicz K."/>
            <person name="Wedrychowicz H."/>
        </authorList>
    </citation>
    <scope>NUCLEOTIDE SEQUENCE [LARGE SCALE GENOMIC DNA]</scope>
    <source>
        <strain evidence="2 3">DSM 15930</strain>
    </source>
</reference>
<protein>
    <submittedName>
        <fullName evidence="2">Methyltransferase domain-containing protein</fullName>
    </submittedName>
</protein>
<dbReference type="STRING" id="1120996.SAMN02746066_02975"/>
<keyword evidence="3" id="KW-1185">Reference proteome</keyword>
<dbReference type="Pfam" id="PF08241">
    <property type="entry name" value="Methyltransf_11"/>
    <property type="match status" value="1"/>
</dbReference>
<evidence type="ECO:0000259" key="1">
    <source>
        <dbReference type="Pfam" id="PF08241"/>
    </source>
</evidence>
<dbReference type="InterPro" id="IPR013216">
    <property type="entry name" value="Methyltransf_11"/>
</dbReference>
<dbReference type="Gene3D" id="3.40.50.150">
    <property type="entry name" value="Vaccinia Virus protein VP39"/>
    <property type="match status" value="1"/>
</dbReference>
<proteinExistence type="predicted"/>
<feature type="domain" description="Methyltransferase type 11" evidence="1">
    <location>
        <begin position="73"/>
        <end position="165"/>
    </location>
</feature>
<evidence type="ECO:0000313" key="2">
    <source>
        <dbReference type="EMBL" id="SHM70998.1"/>
    </source>
</evidence>
<dbReference type="GO" id="GO:0032259">
    <property type="term" value="P:methylation"/>
    <property type="evidence" value="ECO:0007669"/>
    <property type="project" value="UniProtKB-KW"/>
</dbReference>
<keyword evidence="2" id="KW-0489">Methyltransferase</keyword>
<gene>
    <name evidence="2" type="ORF">SAMN02746066_02975</name>
</gene>
<dbReference type="RefSeq" id="WP_073289123.1">
    <property type="nucleotide sequence ID" value="NZ_FRCP01000015.1"/>
</dbReference>
<name>A0A1M7KZM7_9FIRM</name>